<sequence length="454" mass="49223">MEAEQNGNARLDPAHGREDRLRKQKLDRTSVLDSAPRNSMRTENGRNDLSKLRVAVVGGGTGGLTLAVALRRHGIVAEVFERTAVLAEVGAAISLTANSVRLLARLGLGDELERVSVEPTEVIYRDWRTGERIAARPIGAQYRVRFGAGFLCMRRAALQQILSRAVGGEHLHLGRGVRHLVESPDGIRVEFTDGRHHDADLVVGADGLHSVVRGSITDEAGPRYSGVSGFRGLVPMSAVPDLPDPHALQAWMGPGKSVLHYPTRGMVNYLAVVDGPGDWPAQGGTLPAAPGELAEHFAGWSAGLLQLLTATEQGDRWALFTQPPLSTWARGRAVLIGDAAHTMLPYHGQGANQTIEDAIVLADALADTPPGEYAVAIERYQHARRARADLIQRSSLDKPSILHLPDGPAATTRNTALREADDHLVWIHDYDAQRPDRGRGIQIDESRDQVFHLV</sequence>
<dbReference type="RefSeq" id="WP_241035149.1">
    <property type="nucleotide sequence ID" value="NZ_BAAAJF010000018.1"/>
</dbReference>
<keyword evidence="9" id="KW-1185">Reference proteome</keyword>
<evidence type="ECO:0000313" key="8">
    <source>
        <dbReference type="EMBL" id="MCH6165114.1"/>
    </source>
</evidence>
<dbReference type="PANTHER" id="PTHR13789">
    <property type="entry name" value="MONOOXYGENASE"/>
    <property type="match status" value="1"/>
</dbReference>
<evidence type="ECO:0000256" key="3">
    <source>
        <dbReference type="ARBA" id="ARBA00022827"/>
    </source>
</evidence>
<evidence type="ECO:0000256" key="5">
    <source>
        <dbReference type="ARBA" id="ARBA00023033"/>
    </source>
</evidence>
<gene>
    <name evidence="8" type="ORF">MMF94_05410</name>
</gene>
<dbReference type="SUPFAM" id="SSF51905">
    <property type="entry name" value="FAD/NAD(P)-binding domain"/>
    <property type="match status" value="1"/>
</dbReference>
<comment type="cofactor">
    <cofactor evidence="1">
        <name>FAD</name>
        <dbReference type="ChEBI" id="CHEBI:57692"/>
    </cofactor>
</comment>
<dbReference type="PRINTS" id="PR00420">
    <property type="entry name" value="RNGMNOXGNASE"/>
</dbReference>
<dbReference type="InterPro" id="IPR036188">
    <property type="entry name" value="FAD/NAD-bd_sf"/>
</dbReference>
<dbReference type="InterPro" id="IPR050493">
    <property type="entry name" value="FAD-dep_Monooxygenase_BioMet"/>
</dbReference>
<evidence type="ECO:0000256" key="1">
    <source>
        <dbReference type="ARBA" id="ARBA00001974"/>
    </source>
</evidence>
<keyword evidence="2" id="KW-0285">Flavoprotein</keyword>
<dbReference type="InterPro" id="IPR002938">
    <property type="entry name" value="FAD-bd"/>
</dbReference>
<dbReference type="Proteomes" id="UP001299970">
    <property type="component" value="Unassembled WGS sequence"/>
</dbReference>
<dbReference type="Pfam" id="PF01494">
    <property type="entry name" value="FAD_binding_3"/>
    <property type="match status" value="1"/>
</dbReference>
<keyword evidence="4" id="KW-0560">Oxidoreductase</keyword>
<accession>A0ABS9T9B4</accession>
<dbReference type="SUPFAM" id="SSF54373">
    <property type="entry name" value="FAD-linked reductases, C-terminal domain"/>
    <property type="match status" value="1"/>
</dbReference>
<feature type="region of interest" description="Disordered" evidence="6">
    <location>
        <begin position="1"/>
        <end position="46"/>
    </location>
</feature>
<evidence type="ECO:0000256" key="2">
    <source>
        <dbReference type="ARBA" id="ARBA00022630"/>
    </source>
</evidence>
<reference evidence="8 9" key="1">
    <citation type="submission" date="2022-03" db="EMBL/GenBank/DDBJ databases">
        <title>Pseudonocardia alaer sp. nov., a novel actinomycete isolated from reed forest soil.</title>
        <authorList>
            <person name="Wang L."/>
        </authorList>
    </citation>
    <scope>NUCLEOTIDE SEQUENCE [LARGE SCALE GENOMIC DNA]</scope>
    <source>
        <strain evidence="8 9">Y-16303</strain>
    </source>
</reference>
<organism evidence="8 9">
    <name type="scientific">Pseudonocardia alaniniphila</name>
    <dbReference type="NCBI Taxonomy" id="75291"/>
    <lineage>
        <taxon>Bacteria</taxon>
        <taxon>Bacillati</taxon>
        <taxon>Actinomycetota</taxon>
        <taxon>Actinomycetes</taxon>
        <taxon>Pseudonocardiales</taxon>
        <taxon>Pseudonocardiaceae</taxon>
        <taxon>Pseudonocardia</taxon>
    </lineage>
</organism>
<evidence type="ECO:0000259" key="7">
    <source>
        <dbReference type="Pfam" id="PF01494"/>
    </source>
</evidence>
<feature type="domain" description="FAD-binding" evidence="7">
    <location>
        <begin position="52"/>
        <end position="391"/>
    </location>
</feature>
<dbReference type="Gene3D" id="3.50.50.60">
    <property type="entry name" value="FAD/NAD(P)-binding domain"/>
    <property type="match status" value="1"/>
</dbReference>
<name>A0ABS9T9B4_9PSEU</name>
<evidence type="ECO:0000256" key="6">
    <source>
        <dbReference type="SAM" id="MobiDB-lite"/>
    </source>
</evidence>
<dbReference type="EMBL" id="JAKXMK010000004">
    <property type="protein sequence ID" value="MCH6165114.1"/>
    <property type="molecule type" value="Genomic_DNA"/>
</dbReference>
<keyword evidence="5 8" id="KW-0503">Monooxygenase</keyword>
<proteinExistence type="predicted"/>
<feature type="compositionally biased region" description="Basic and acidic residues" evidence="6">
    <location>
        <begin position="12"/>
        <end position="30"/>
    </location>
</feature>
<dbReference type="GO" id="GO:0004497">
    <property type="term" value="F:monooxygenase activity"/>
    <property type="evidence" value="ECO:0007669"/>
    <property type="project" value="UniProtKB-KW"/>
</dbReference>
<keyword evidence="3" id="KW-0274">FAD</keyword>
<evidence type="ECO:0000313" key="9">
    <source>
        <dbReference type="Proteomes" id="UP001299970"/>
    </source>
</evidence>
<comment type="caution">
    <text evidence="8">The sequence shown here is derived from an EMBL/GenBank/DDBJ whole genome shotgun (WGS) entry which is preliminary data.</text>
</comment>
<dbReference type="PANTHER" id="PTHR13789:SF318">
    <property type="entry name" value="GERANYLGERANYL DIPHOSPHATE REDUCTASE"/>
    <property type="match status" value="1"/>
</dbReference>
<protein>
    <submittedName>
        <fullName evidence="8">FAD-dependent monooxygenase</fullName>
    </submittedName>
</protein>
<evidence type="ECO:0000256" key="4">
    <source>
        <dbReference type="ARBA" id="ARBA00023002"/>
    </source>
</evidence>